<dbReference type="EC" id="3.5.4.31" evidence="4"/>
<dbReference type="InterPro" id="IPR032466">
    <property type="entry name" value="Metal_Hydrolase"/>
</dbReference>
<dbReference type="AlphaFoldDB" id="A0AAU8LUU0"/>
<dbReference type="PANTHER" id="PTHR43794:SF11">
    <property type="entry name" value="AMIDOHYDROLASE-RELATED DOMAIN-CONTAINING PROTEIN"/>
    <property type="match status" value="1"/>
</dbReference>
<evidence type="ECO:0000256" key="3">
    <source>
        <dbReference type="ARBA" id="ARBA00022833"/>
    </source>
</evidence>
<dbReference type="InterPro" id="IPR006680">
    <property type="entry name" value="Amidohydro-rel"/>
</dbReference>
<organism evidence="6">
    <name type="scientific">Candidatus Electrothrix aestuarii</name>
    <dbReference type="NCBI Taxonomy" id="3062594"/>
    <lineage>
        <taxon>Bacteria</taxon>
        <taxon>Pseudomonadati</taxon>
        <taxon>Thermodesulfobacteriota</taxon>
        <taxon>Desulfobulbia</taxon>
        <taxon>Desulfobulbales</taxon>
        <taxon>Desulfobulbaceae</taxon>
        <taxon>Candidatus Electrothrix</taxon>
    </lineage>
</organism>
<accession>A0AAU8LUU0</accession>
<reference evidence="6" key="1">
    <citation type="journal article" date="2024" name="Syst. Appl. Microbiol.">
        <title>First single-strain enrichments of Electrothrix cable bacteria, description of E. aestuarii sp. nov. and E. rattekaaiensis sp. nov., and proposal of a cable bacteria taxonomy following the rules of the SeqCode.</title>
        <authorList>
            <person name="Plum-Jensen L.E."/>
            <person name="Schramm A."/>
            <person name="Marshall I.P.G."/>
        </authorList>
    </citation>
    <scope>NUCLEOTIDE SEQUENCE</scope>
    <source>
        <strain evidence="6">Rat1</strain>
    </source>
</reference>
<sequence length="436" mass="46505">MTADILLTDVCLPDPSGSAPLRNNFCIAIQGERICSIGPAHDFNPAEAKTVIHGRGQLALPGLINGHCHAAMTLFRGLADDLQLADWLTKHIFPAEAKYVQPDMVYWCSKLAAAEMILSGTTTVADGYFYEHHAARAFADAGLRAVAAQGVIDFPAPGVPNPEKKIEHVADFLAQWQRHSLVKPAIFAHAPYTCSPETLVAAKELARSEGTLLFIHTAETAQESSLIIGKQADSPVRHLHKLGILDAGTICIHTVWLDEEDMDVLAETGAGVVVCPQSNLKLASGIAQLQAMLTRGIRVGIGTDGVASNNRLDLIREMDVCAKIHKLPALDPVAVPAAQVVKMATSGGAAVLGLEEKIGVLEEGKLADIILMNLDAPHLQPMHGADLPLYAAQGSDVQTVLINGKVVMQDRQILSFDLAETLAQVRGLAEQVKVGL</sequence>
<dbReference type="EMBL" id="CP159373">
    <property type="protein sequence ID" value="XCN72774.1"/>
    <property type="molecule type" value="Genomic_DNA"/>
</dbReference>
<dbReference type="InterPro" id="IPR011059">
    <property type="entry name" value="Metal-dep_hydrolase_composite"/>
</dbReference>
<dbReference type="EC" id="3.5.4.28" evidence="4"/>
<dbReference type="HAMAP" id="MF_01281">
    <property type="entry name" value="MTA_SAH_deamin"/>
    <property type="match status" value="1"/>
</dbReference>
<evidence type="ECO:0000256" key="4">
    <source>
        <dbReference type="HAMAP-Rule" id="MF_01281"/>
    </source>
</evidence>
<dbReference type="GO" id="GO:0046872">
    <property type="term" value="F:metal ion binding"/>
    <property type="evidence" value="ECO:0007669"/>
    <property type="project" value="UniProtKB-KW"/>
</dbReference>
<dbReference type="InterPro" id="IPR023512">
    <property type="entry name" value="Deaminase_MtaD/DadD"/>
</dbReference>
<keyword evidence="2 4" id="KW-0378">Hydrolase</keyword>
<dbReference type="GO" id="GO:0050270">
    <property type="term" value="F:S-adenosylhomocysteine deaminase activity"/>
    <property type="evidence" value="ECO:0007669"/>
    <property type="project" value="UniProtKB-UniRule"/>
</dbReference>
<dbReference type="Pfam" id="PF01979">
    <property type="entry name" value="Amidohydro_1"/>
    <property type="match status" value="1"/>
</dbReference>
<name>A0AAU8LUU0_9BACT</name>
<dbReference type="InterPro" id="IPR050287">
    <property type="entry name" value="MTA/SAH_deaminase"/>
</dbReference>
<dbReference type="CDD" id="cd01298">
    <property type="entry name" value="ATZ_TRZ_like"/>
    <property type="match status" value="1"/>
</dbReference>
<dbReference type="KEGG" id="eaj:Q3M24_21195"/>
<comment type="similarity">
    <text evidence="4">Belongs to the metallo-dependent hydrolases superfamily. MTA/SAH deaminase family.</text>
</comment>
<protein>
    <recommendedName>
        <fullName evidence="4">5-methylthioadenosine/S-adenosylhomocysteine deaminase</fullName>
        <shortName evidence="4">MTA/SAH deaminase</shortName>
        <ecNumber evidence="4">3.5.4.28</ecNumber>
        <ecNumber evidence="4">3.5.4.31</ecNumber>
    </recommendedName>
</protein>
<feature type="binding site" evidence="4">
    <location>
        <position position="219"/>
    </location>
    <ligand>
        <name>substrate</name>
    </ligand>
</feature>
<reference evidence="6" key="2">
    <citation type="submission" date="2024-06" db="EMBL/GenBank/DDBJ databases">
        <authorList>
            <person name="Plum-Jensen L.E."/>
            <person name="Schramm A."/>
            <person name="Marshall I.P.G."/>
        </authorList>
    </citation>
    <scope>NUCLEOTIDE SEQUENCE</scope>
    <source>
        <strain evidence="6">Rat1</strain>
    </source>
</reference>
<feature type="domain" description="Amidohydrolase-related" evidence="5">
    <location>
        <begin position="59"/>
        <end position="407"/>
    </location>
</feature>
<feature type="binding site" evidence="4">
    <location>
        <position position="304"/>
    </location>
    <ligand>
        <name>substrate</name>
    </ligand>
</feature>
<feature type="binding site" evidence="4">
    <location>
        <position position="69"/>
    </location>
    <ligand>
        <name>Zn(2+)</name>
        <dbReference type="ChEBI" id="CHEBI:29105"/>
    </ligand>
</feature>
<feature type="binding site" evidence="4">
    <location>
        <position position="304"/>
    </location>
    <ligand>
        <name>Zn(2+)</name>
        <dbReference type="ChEBI" id="CHEBI:29105"/>
    </ligand>
</feature>
<evidence type="ECO:0000259" key="5">
    <source>
        <dbReference type="Pfam" id="PF01979"/>
    </source>
</evidence>
<dbReference type="SUPFAM" id="SSF51338">
    <property type="entry name" value="Composite domain of metallo-dependent hydrolases"/>
    <property type="match status" value="2"/>
</dbReference>
<comment type="caution">
    <text evidence="4">Lacks conserved residue(s) required for the propagation of feature annotation.</text>
</comment>
<evidence type="ECO:0000256" key="1">
    <source>
        <dbReference type="ARBA" id="ARBA00022723"/>
    </source>
</evidence>
<feature type="binding site" evidence="4">
    <location>
        <position position="189"/>
    </location>
    <ligand>
        <name>substrate</name>
    </ligand>
</feature>
<keyword evidence="1 4" id="KW-0479">Metal-binding</keyword>
<feature type="binding site" evidence="4">
    <location>
        <position position="216"/>
    </location>
    <ligand>
        <name>Zn(2+)</name>
        <dbReference type="ChEBI" id="CHEBI:29105"/>
    </ligand>
</feature>
<gene>
    <name evidence="4" type="primary">mtaD</name>
    <name evidence="6" type="ORF">Q3M24_21195</name>
</gene>
<dbReference type="Gene3D" id="2.30.40.10">
    <property type="entry name" value="Urease, subunit C, domain 1"/>
    <property type="match status" value="1"/>
</dbReference>
<feature type="binding site" evidence="4">
    <location>
        <position position="67"/>
    </location>
    <ligand>
        <name>Zn(2+)</name>
        <dbReference type="ChEBI" id="CHEBI:29105"/>
    </ligand>
</feature>
<proteinExistence type="inferred from homology"/>
<comment type="function">
    <text evidence="4">Catalyzes the deamination of 5-methylthioadenosine and S-adenosyl-L-homocysteine into 5-methylthioinosine and S-inosyl-L-homocysteine, respectively. Is also able to deaminate adenosine.</text>
</comment>
<comment type="cofactor">
    <cofactor evidence="4">
        <name>Zn(2+)</name>
        <dbReference type="ChEBI" id="CHEBI:29105"/>
    </cofactor>
    <text evidence="4">Binds 1 zinc ion per subunit.</text>
</comment>
<dbReference type="SUPFAM" id="SSF51556">
    <property type="entry name" value="Metallo-dependent hydrolases"/>
    <property type="match status" value="1"/>
</dbReference>
<evidence type="ECO:0000256" key="2">
    <source>
        <dbReference type="ARBA" id="ARBA00022801"/>
    </source>
</evidence>
<dbReference type="FunFam" id="3.20.20.140:FF:000014">
    <property type="entry name" value="5-methylthioadenosine/S-adenosylhomocysteine deaminase"/>
    <property type="match status" value="1"/>
</dbReference>
<keyword evidence="3 4" id="KW-0862">Zinc</keyword>
<dbReference type="GO" id="GO:0090614">
    <property type="term" value="F:5'-methylthioadenosine deaminase activity"/>
    <property type="evidence" value="ECO:0007669"/>
    <property type="project" value="UniProtKB-UniRule"/>
</dbReference>
<comment type="catalytic activity">
    <reaction evidence="4">
        <text>S-methyl-5'-thioadenosine + H2O + H(+) = S-methyl-5'-thioinosine + NH4(+)</text>
        <dbReference type="Rhea" id="RHEA:25025"/>
        <dbReference type="ChEBI" id="CHEBI:15377"/>
        <dbReference type="ChEBI" id="CHEBI:15378"/>
        <dbReference type="ChEBI" id="CHEBI:17509"/>
        <dbReference type="ChEBI" id="CHEBI:28938"/>
        <dbReference type="ChEBI" id="CHEBI:48595"/>
        <dbReference type="EC" id="3.5.4.31"/>
    </reaction>
</comment>
<feature type="binding site" evidence="4">
    <location>
        <position position="96"/>
    </location>
    <ligand>
        <name>substrate</name>
    </ligand>
</feature>
<evidence type="ECO:0000313" key="6">
    <source>
        <dbReference type="EMBL" id="XCN72774.1"/>
    </source>
</evidence>
<comment type="catalytic activity">
    <reaction evidence="4">
        <text>S-adenosyl-L-homocysteine + H2O + H(+) = S-inosyl-L-homocysteine + NH4(+)</text>
        <dbReference type="Rhea" id="RHEA:20716"/>
        <dbReference type="ChEBI" id="CHEBI:15377"/>
        <dbReference type="ChEBI" id="CHEBI:15378"/>
        <dbReference type="ChEBI" id="CHEBI:28938"/>
        <dbReference type="ChEBI" id="CHEBI:57856"/>
        <dbReference type="ChEBI" id="CHEBI:57985"/>
        <dbReference type="EC" id="3.5.4.28"/>
    </reaction>
</comment>
<dbReference type="Gene3D" id="3.20.20.140">
    <property type="entry name" value="Metal-dependent hydrolases"/>
    <property type="match status" value="1"/>
</dbReference>
<dbReference type="PANTHER" id="PTHR43794">
    <property type="entry name" value="AMINOHYDROLASE SSNA-RELATED"/>
    <property type="match status" value="1"/>
</dbReference>